<dbReference type="GO" id="GO:0016887">
    <property type="term" value="F:ATP hydrolysis activity"/>
    <property type="evidence" value="ECO:0007669"/>
    <property type="project" value="InterPro"/>
</dbReference>
<keyword evidence="15" id="KW-0175">Coiled coil</keyword>
<dbReference type="HAMAP" id="MF_00204">
    <property type="entry name" value="UvrB"/>
    <property type="match status" value="1"/>
</dbReference>
<dbReference type="InterPro" id="IPR004807">
    <property type="entry name" value="UvrB"/>
</dbReference>
<organism evidence="19 20">
    <name type="scientific">Noviherbaspirillum pedocola</name>
    <dbReference type="NCBI Taxonomy" id="2801341"/>
    <lineage>
        <taxon>Bacteria</taxon>
        <taxon>Pseudomonadati</taxon>
        <taxon>Pseudomonadota</taxon>
        <taxon>Betaproteobacteria</taxon>
        <taxon>Burkholderiales</taxon>
        <taxon>Oxalobacteraceae</taxon>
        <taxon>Noviherbaspirillum</taxon>
    </lineage>
</organism>
<evidence type="ECO:0000256" key="11">
    <source>
        <dbReference type="ARBA" id="ARBA00026033"/>
    </source>
</evidence>
<keyword evidence="8 13" id="KW-0267">Excision nuclease</keyword>
<evidence type="ECO:0000259" key="16">
    <source>
        <dbReference type="PROSITE" id="PS50151"/>
    </source>
</evidence>
<dbReference type="GO" id="GO:0005737">
    <property type="term" value="C:cytoplasm"/>
    <property type="evidence" value="ECO:0007669"/>
    <property type="project" value="UniProtKB-SubCell"/>
</dbReference>
<dbReference type="InterPro" id="IPR024759">
    <property type="entry name" value="UvrB_YAD/RRR_dom"/>
</dbReference>
<evidence type="ECO:0000256" key="6">
    <source>
        <dbReference type="ARBA" id="ARBA00022769"/>
    </source>
</evidence>
<dbReference type="PANTHER" id="PTHR24029">
    <property type="entry name" value="UVRABC SYSTEM PROTEIN B"/>
    <property type="match status" value="1"/>
</dbReference>
<evidence type="ECO:0000256" key="12">
    <source>
        <dbReference type="ARBA" id="ARBA00029504"/>
    </source>
</evidence>
<evidence type="ECO:0000259" key="17">
    <source>
        <dbReference type="PROSITE" id="PS51192"/>
    </source>
</evidence>
<dbReference type="SMART" id="SM00490">
    <property type="entry name" value="HELICc"/>
    <property type="match status" value="1"/>
</dbReference>
<comment type="caution">
    <text evidence="19">The sequence shown here is derived from an EMBL/GenBank/DDBJ whole genome shotgun (WGS) entry which is preliminary data.</text>
</comment>
<protein>
    <recommendedName>
        <fullName evidence="12 13">UvrABC system protein B</fullName>
        <shortName evidence="13">Protein UvrB</shortName>
    </recommendedName>
    <alternativeName>
        <fullName evidence="13">Excinuclease ABC subunit B</fullName>
    </alternativeName>
</protein>
<keyword evidence="6 13" id="KW-0228">DNA excision</keyword>
<dbReference type="Gene3D" id="6.10.140.240">
    <property type="match status" value="1"/>
</dbReference>
<dbReference type="InterPro" id="IPR014001">
    <property type="entry name" value="Helicase_ATP-bd"/>
</dbReference>
<dbReference type="SUPFAM" id="SSF46600">
    <property type="entry name" value="C-terminal UvrC-binding domain of UvrB"/>
    <property type="match status" value="1"/>
</dbReference>
<dbReference type="Pfam" id="PF00271">
    <property type="entry name" value="Helicase_C"/>
    <property type="match status" value="1"/>
</dbReference>
<evidence type="ECO:0000256" key="8">
    <source>
        <dbReference type="ARBA" id="ARBA00022881"/>
    </source>
</evidence>
<dbReference type="NCBIfam" id="TIGR00631">
    <property type="entry name" value="uvrb"/>
    <property type="match status" value="1"/>
</dbReference>
<dbReference type="SUPFAM" id="SSF52540">
    <property type="entry name" value="P-loop containing nucleoside triphosphate hydrolases"/>
    <property type="match status" value="2"/>
</dbReference>
<dbReference type="Proteomes" id="UP000622890">
    <property type="component" value="Unassembled WGS sequence"/>
</dbReference>
<comment type="similarity">
    <text evidence="2 13 14">Belongs to the UvrB family.</text>
</comment>
<name>A0A934SM31_9BURK</name>
<dbReference type="CDD" id="cd18790">
    <property type="entry name" value="SF2_C_UvrB"/>
    <property type="match status" value="1"/>
</dbReference>
<comment type="function">
    <text evidence="13">The UvrABC repair system catalyzes the recognition and processing of DNA lesions. A damage recognition complex composed of 2 UvrA and 2 UvrB subunits scans DNA for abnormalities. Upon binding of the UvrA(2)B(2) complex to a putative damaged site, the DNA wraps around one UvrB monomer. DNA wrap is dependent on ATP binding by UvrB and probably causes local melting of the DNA helix, facilitating insertion of UvrB beta-hairpin between the DNA strands. Then UvrB probes one DNA strand for the presence of a lesion. If a lesion is found the UvrA subunits dissociate and the UvrB-DNA preincision complex is formed. This complex is subsequently bound by UvrC and the second UvrB is released. If no lesion is found, the DNA wraps around the other UvrB subunit that will check the other stand for damage.</text>
</comment>
<dbReference type="SMART" id="SM00487">
    <property type="entry name" value="DEXDc"/>
    <property type="match status" value="1"/>
</dbReference>
<feature type="binding site" evidence="13">
    <location>
        <begin position="58"/>
        <end position="65"/>
    </location>
    <ligand>
        <name>ATP</name>
        <dbReference type="ChEBI" id="CHEBI:30616"/>
    </ligand>
</feature>
<dbReference type="EMBL" id="JAEPBG010000001">
    <property type="protein sequence ID" value="MBK4733081.1"/>
    <property type="molecule type" value="Genomic_DNA"/>
</dbReference>
<dbReference type="InterPro" id="IPR001943">
    <property type="entry name" value="UVR_dom"/>
</dbReference>
<dbReference type="InterPro" id="IPR041471">
    <property type="entry name" value="UvrB_inter"/>
</dbReference>
<evidence type="ECO:0000256" key="4">
    <source>
        <dbReference type="ARBA" id="ARBA00022741"/>
    </source>
</evidence>
<dbReference type="GO" id="GO:0006289">
    <property type="term" value="P:nucleotide-excision repair"/>
    <property type="evidence" value="ECO:0007669"/>
    <property type="project" value="UniProtKB-UniRule"/>
</dbReference>
<dbReference type="Pfam" id="PF04851">
    <property type="entry name" value="ResIII"/>
    <property type="match status" value="1"/>
</dbReference>
<evidence type="ECO:0000256" key="9">
    <source>
        <dbReference type="ARBA" id="ARBA00023204"/>
    </source>
</evidence>
<evidence type="ECO:0000256" key="10">
    <source>
        <dbReference type="ARBA" id="ARBA00023236"/>
    </source>
</evidence>
<comment type="domain">
    <text evidence="13">The beta-hairpin motif is involved in DNA binding.</text>
</comment>
<keyword evidence="5 13" id="KW-0227">DNA damage</keyword>
<dbReference type="PROSITE" id="PS50151">
    <property type="entry name" value="UVR"/>
    <property type="match status" value="1"/>
</dbReference>
<dbReference type="PROSITE" id="PS51192">
    <property type="entry name" value="HELICASE_ATP_BIND_1"/>
    <property type="match status" value="1"/>
</dbReference>
<dbReference type="Gene3D" id="4.10.860.10">
    <property type="entry name" value="UVR domain"/>
    <property type="match status" value="1"/>
</dbReference>
<keyword evidence="9 13" id="KW-0234">DNA repair</keyword>
<proteinExistence type="inferred from homology"/>
<sequence length="697" mass="79520">MAELSEVTSTIDESKFVTFPNSSFKLYQPFPPAGDQPVAIDKLVEGVEDGLYYQTLLGVTGSGKTYTMANTIARLGRPAIVFAPNKTLAAQLYSEFREFFPHNAVEYFVSYYDYYQPEAYVPQRDLFIEKDSSVNEHIEQMRLSATKSLMERRDVVIVATVSAIYGIGNPNEYHQMILTLRAKDKVSQRDLIARLIQMQYTRNEMDFARGTFRVRGDTVDIFPAEHAELAIRVETFDDEIESLQLFDPLTGRVRQKIPRFTVYPGSHYVTPRATVLRAIESIKEELRDRLEFFRKENKLIEEQRLEQRTRFDLEMMQEIGFTKGIENYSRHLSGAKPGEPPPTLVDYLPQDALMFLDESHVLIGQFSGMYNGDRARKTNLVDYGFRLPSALDNRPLRFDEFEGKMRQTVFVSATPSDYENQHADQVVEQVVRPTGLVDPTISVRPASTQVDDLMSEITERVKKNERVLVTTLTKRMAEQLTEFLGDNGIKVRYLHSDIDTVERVEIIRDLRIGTFDVLIGINLLREGLDIPEVSLVAILDADKEGFLRSERSLIQTIGRAARNLNGMAILYGDVVTDSMRRAIGETERRRAKQIAFNEANGITPMGIKKEIRELIDGVYNPHEARLEVQVAEEQAKYVDMSEKQISKEIKRLEKLMLDHAKNLDFEKAAKVRDQLHTLKEQAFGAPGADNITSILGK</sequence>
<dbReference type="Pfam" id="PF17757">
    <property type="entry name" value="UvrB_inter"/>
    <property type="match status" value="1"/>
</dbReference>
<evidence type="ECO:0000313" key="19">
    <source>
        <dbReference type="EMBL" id="MBK4733081.1"/>
    </source>
</evidence>
<keyword evidence="7 13" id="KW-0067">ATP-binding</keyword>
<keyword evidence="4 13" id="KW-0547">Nucleotide-binding</keyword>
<dbReference type="InterPro" id="IPR001650">
    <property type="entry name" value="Helicase_C-like"/>
</dbReference>
<accession>A0A934SM31</accession>
<dbReference type="Pfam" id="PF02151">
    <property type="entry name" value="UVR"/>
    <property type="match status" value="1"/>
</dbReference>
<dbReference type="NCBIfam" id="NF003673">
    <property type="entry name" value="PRK05298.1"/>
    <property type="match status" value="1"/>
</dbReference>
<feature type="domain" description="Helicase C-terminal" evidence="18">
    <location>
        <begin position="449"/>
        <end position="602"/>
    </location>
</feature>
<dbReference type="Pfam" id="PF12344">
    <property type="entry name" value="UvrB"/>
    <property type="match status" value="1"/>
</dbReference>
<dbReference type="GO" id="GO:0009380">
    <property type="term" value="C:excinuclease repair complex"/>
    <property type="evidence" value="ECO:0007669"/>
    <property type="project" value="InterPro"/>
</dbReference>
<evidence type="ECO:0000256" key="1">
    <source>
        <dbReference type="ARBA" id="ARBA00004496"/>
    </source>
</evidence>
<evidence type="ECO:0000259" key="18">
    <source>
        <dbReference type="PROSITE" id="PS51194"/>
    </source>
</evidence>
<evidence type="ECO:0000256" key="14">
    <source>
        <dbReference type="RuleBase" id="RU003587"/>
    </source>
</evidence>
<dbReference type="GO" id="GO:0005524">
    <property type="term" value="F:ATP binding"/>
    <property type="evidence" value="ECO:0007669"/>
    <property type="project" value="UniProtKB-UniRule"/>
</dbReference>
<dbReference type="CDD" id="cd17916">
    <property type="entry name" value="DEXHc_UvrB"/>
    <property type="match status" value="1"/>
</dbReference>
<dbReference type="InterPro" id="IPR027417">
    <property type="entry name" value="P-loop_NTPase"/>
</dbReference>
<reference evidence="19" key="1">
    <citation type="submission" date="2021-01" db="EMBL/GenBank/DDBJ databases">
        <title>Genome sequence of strain Noviherbaspirillum sp. DKR-6.</title>
        <authorList>
            <person name="Chaudhary D.K."/>
        </authorList>
    </citation>
    <scope>NUCLEOTIDE SEQUENCE</scope>
    <source>
        <strain evidence="19">DKR-6</strain>
    </source>
</reference>
<comment type="subunit">
    <text evidence="11 13 14">Forms a heterotetramer with UvrA during the search for lesions. Interacts with UvrC in an incision complex.</text>
</comment>
<dbReference type="PROSITE" id="PS51194">
    <property type="entry name" value="HELICASE_CTER"/>
    <property type="match status" value="1"/>
</dbReference>
<comment type="subcellular location">
    <subcellularLocation>
        <location evidence="1 13 14">Cytoplasm</location>
    </subcellularLocation>
</comment>
<gene>
    <name evidence="13 19" type="primary">uvrB</name>
    <name evidence="19" type="ORF">JJB74_00420</name>
</gene>
<evidence type="ECO:0000256" key="2">
    <source>
        <dbReference type="ARBA" id="ARBA00008533"/>
    </source>
</evidence>
<evidence type="ECO:0000256" key="13">
    <source>
        <dbReference type="HAMAP-Rule" id="MF_00204"/>
    </source>
</evidence>
<keyword evidence="3 13" id="KW-0963">Cytoplasm</keyword>
<feature type="domain" description="UVR" evidence="16">
    <location>
        <begin position="646"/>
        <end position="681"/>
    </location>
</feature>
<feature type="domain" description="Helicase ATP-binding" evidence="17">
    <location>
        <begin position="45"/>
        <end position="179"/>
    </location>
</feature>
<evidence type="ECO:0000256" key="5">
    <source>
        <dbReference type="ARBA" id="ARBA00022763"/>
    </source>
</evidence>
<dbReference type="AlphaFoldDB" id="A0A934SM31"/>
<dbReference type="InterPro" id="IPR006935">
    <property type="entry name" value="Helicase/UvrB_N"/>
</dbReference>
<evidence type="ECO:0000256" key="3">
    <source>
        <dbReference type="ARBA" id="ARBA00022490"/>
    </source>
</evidence>
<dbReference type="Gene3D" id="3.40.50.300">
    <property type="entry name" value="P-loop containing nucleotide triphosphate hydrolases"/>
    <property type="match status" value="3"/>
</dbReference>
<feature type="short sequence motif" description="Beta-hairpin" evidence="13">
    <location>
        <begin position="111"/>
        <end position="134"/>
    </location>
</feature>
<dbReference type="GO" id="GO:0003677">
    <property type="term" value="F:DNA binding"/>
    <property type="evidence" value="ECO:0007669"/>
    <property type="project" value="UniProtKB-UniRule"/>
</dbReference>
<evidence type="ECO:0000256" key="15">
    <source>
        <dbReference type="SAM" id="Coils"/>
    </source>
</evidence>
<evidence type="ECO:0000313" key="20">
    <source>
        <dbReference type="Proteomes" id="UP000622890"/>
    </source>
</evidence>
<feature type="coiled-coil region" evidence="15">
    <location>
        <begin position="276"/>
        <end position="303"/>
    </location>
</feature>
<dbReference type="PANTHER" id="PTHR24029:SF0">
    <property type="entry name" value="UVRABC SYSTEM PROTEIN B"/>
    <property type="match status" value="1"/>
</dbReference>
<dbReference type="InterPro" id="IPR036876">
    <property type="entry name" value="UVR_dom_sf"/>
</dbReference>
<dbReference type="RefSeq" id="WP_200589533.1">
    <property type="nucleotide sequence ID" value="NZ_JAEPBG010000001.1"/>
</dbReference>
<evidence type="ECO:0000256" key="7">
    <source>
        <dbReference type="ARBA" id="ARBA00022840"/>
    </source>
</evidence>
<dbReference type="GO" id="GO:0009381">
    <property type="term" value="F:excinuclease ABC activity"/>
    <property type="evidence" value="ECO:0007669"/>
    <property type="project" value="UniProtKB-UniRule"/>
</dbReference>
<dbReference type="GO" id="GO:0009432">
    <property type="term" value="P:SOS response"/>
    <property type="evidence" value="ECO:0007669"/>
    <property type="project" value="UniProtKB-UniRule"/>
</dbReference>
<keyword evidence="10 13" id="KW-0742">SOS response</keyword>
<keyword evidence="20" id="KW-1185">Reference proteome</keyword>